<evidence type="ECO:0000256" key="1">
    <source>
        <dbReference type="SAM" id="Phobius"/>
    </source>
</evidence>
<evidence type="ECO:0000313" key="3">
    <source>
        <dbReference type="Proteomes" id="UP000725649"/>
    </source>
</evidence>
<dbReference type="EMBL" id="SUVG01000003">
    <property type="protein sequence ID" value="MBE6421153.1"/>
    <property type="molecule type" value="Genomic_DNA"/>
</dbReference>
<dbReference type="AlphaFoldDB" id="A0A928HEX1"/>
<organism evidence="2 3">
    <name type="scientific">Candidatus Avelusimicrobium gallicola</name>
    <dbReference type="NCBI Taxonomy" id="2562704"/>
    <lineage>
        <taxon>Bacteria</taxon>
        <taxon>Pseudomonadati</taxon>
        <taxon>Elusimicrobiota</taxon>
        <taxon>Elusimicrobia</taxon>
        <taxon>Elusimicrobiales</taxon>
        <taxon>Elusimicrobiaceae</taxon>
        <taxon>Candidatus Avelusimicrobium</taxon>
    </lineage>
</organism>
<keyword evidence="1" id="KW-1133">Transmembrane helix</keyword>
<dbReference type="Proteomes" id="UP000725649">
    <property type="component" value="Unassembled WGS sequence"/>
</dbReference>
<feature type="transmembrane region" description="Helical" evidence="1">
    <location>
        <begin position="65"/>
        <end position="87"/>
    </location>
</feature>
<reference evidence="2" key="1">
    <citation type="submission" date="2019-04" db="EMBL/GenBank/DDBJ databases">
        <title>Evolution of Biomass-Degrading Anaerobic Consortia Revealed by Metagenomics.</title>
        <authorList>
            <person name="Peng X."/>
        </authorList>
    </citation>
    <scope>NUCLEOTIDE SEQUENCE</scope>
    <source>
        <strain evidence="2">SIG66</strain>
    </source>
</reference>
<sequence length="114" mass="12787">MNKIFGYLLLCVGLLMIFFSVLSMYKVFADRQPVAPVVQMKDMQIATQYGPMQIPMQAVNTLANVGLFAVFMLFILGAGGRVAVVGVNMIKMERLREALLLSRQKIEDETLKKL</sequence>
<comment type="caution">
    <text evidence="2">The sequence shown here is derived from an EMBL/GenBank/DDBJ whole genome shotgun (WGS) entry which is preliminary data.</text>
</comment>
<evidence type="ECO:0000313" key="2">
    <source>
        <dbReference type="EMBL" id="MBE6421153.1"/>
    </source>
</evidence>
<keyword evidence="1" id="KW-0812">Transmembrane</keyword>
<gene>
    <name evidence="2" type="ORF">E7027_03335</name>
</gene>
<protein>
    <submittedName>
        <fullName evidence="2">Uncharacterized protein</fullName>
    </submittedName>
</protein>
<keyword evidence="1" id="KW-0472">Membrane</keyword>
<proteinExistence type="predicted"/>
<name>A0A928HEX1_9BACT</name>
<accession>A0A928HEX1</accession>